<dbReference type="AlphaFoldDB" id="A0A1I1XFG7"/>
<proteinExistence type="predicted"/>
<name>A0A1I1XFG7_9BACT</name>
<evidence type="ECO:0000313" key="2">
    <source>
        <dbReference type="Proteomes" id="UP000181976"/>
    </source>
</evidence>
<sequence>MLLSERTNTAQTYTIPYCLNPCFNGCCFLSPSSNTEVSDLGAVLILVLMDVAF</sequence>
<dbReference type="EMBL" id="FONA01000006">
    <property type="protein sequence ID" value="SFE06126.1"/>
    <property type="molecule type" value="Genomic_DNA"/>
</dbReference>
<dbReference type="Proteomes" id="UP000181976">
    <property type="component" value="Unassembled WGS sequence"/>
</dbReference>
<evidence type="ECO:0000313" key="1">
    <source>
        <dbReference type="EMBL" id="SFE06126.1"/>
    </source>
</evidence>
<dbReference type="InParanoid" id="A0A1I1XFG7"/>
<reference evidence="1 2" key="1">
    <citation type="submission" date="2016-10" db="EMBL/GenBank/DDBJ databases">
        <authorList>
            <person name="de Groot N.N."/>
        </authorList>
    </citation>
    <scope>NUCLEOTIDE SEQUENCE [LARGE SCALE GENOMIC DNA]</scope>
    <source>
        <strain evidence="1 2">DSM 19012</strain>
    </source>
</reference>
<keyword evidence="2" id="KW-1185">Reference proteome</keyword>
<protein>
    <submittedName>
        <fullName evidence="1">Uncharacterized protein</fullName>
    </submittedName>
</protein>
<gene>
    <name evidence="1" type="ORF">SAMN05444380_10622</name>
</gene>
<organism evidence="1 2">
    <name type="scientific">Thermophagus xiamenensis</name>
    <dbReference type="NCBI Taxonomy" id="385682"/>
    <lineage>
        <taxon>Bacteria</taxon>
        <taxon>Pseudomonadati</taxon>
        <taxon>Bacteroidota</taxon>
        <taxon>Bacteroidia</taxon>
        <taxon>Marinilabiliales</taxon>
        <taxon>Marinilabiliaceae</taxon>
        <taxon>Thermophagus</taxon>
    </lineage>
</organism>
<accession>A0A1I1XFG7</accession>